<dbReference type="GO" id="GO:0050660">
    <property type="term" value="F:flavin adenine dinucleotide binding"/>
    <property type="evidence" value="ECO:0007669"/>
    <property type="project" value="UniProtKB-UniRule"/>
</dbReference>
<comment type="function">
    <text evidence="10">Catalyzes the folate-dependent formation of 5-methyl-uridine at position 54 (M-5-U54) in all tRNAs.</text>
</comment>
<dbReference type="InterPro" id="IPR036188">
    <property type="entry name" value="FAD/NAD-bd_sf"/>
</dbReference>
<dbReference type="PANTHER" id="PTHR11806:SF2">
    <property type="entry name" value="METHYLENETETRAHYDROFOLATE--TRNA-(URACIL-5-)-METHYLTRANSFERASE TRMFO"/>
    <property type="match status" value="1"/>
</dbReference>
<dbReference type="GO" id="GO:0047151">
    <property type="term" value="F:tRNA (uracil(54)-C5)-methyltransferase activity, 5,10-methylenetetrahydrofolate-dependent"/>
    <property type="evidence" value="ECO:0007669"/>
    <property type="project" value="UniProtKB-UniRule"/>
</dbReference>
<dbReference type="Pfam" id="PF01134">
    <property type="entry name" value="GIDA"/>
    <property type="match status" value="1"/>
</dbReference>
<evidence type="ECO:0000256" key="10">
    <source>
        <dbReference type="HAMAP-Rule" id="MF_01037"/>
    </source>
</evidence>
<dbReference type="GO" id="GO:0002098">
    <property type="term" value="P:tRNA wobble uridine modification"/>
    <property type="evidence" value="ECO:0007669"/>
    <property type="project" value="TreeGrafter"/>
</dbReference>
<dbReference type="InterPro" id="IPR004417">
    <property type="entry name" value="TrmFO"/>
</dbReference>
<dbReference type="GO" id="GO:0030488">
    <property type="term" value="P:tRNA methylation"/>
    <property type="evidence" value="ECO:0007669"/>
    <property type="project" value="TreeGrafter"/>
</dbReference>
<keyword evidence="9 10" id="KW-0520">NAD</keyword>
<dbReference type="NCBIfam" id="TIGR00137">
    <property type="entry name" value="gid_trmFO"/>
    <property type="match status" value="1"/>
</dbReference>
<evidence type="ECO:0000256" key="3">
    <source>
        <dbReference type="ARBA" id="ARBA00022603"/>
    </source>
</evidence>
<comment type="cofactor">
    <cofactor evidence="1 10">
        <name>FAD</name>
        <dbReference type="ChEBI" id="CHEBI:57692"/>
    </cofactor>
</comment>
<comment type="catalytic activity">
    <reaction evidence="10">
        <text>uridine(54) in tRNA + (6R)-5,10-methylene-5,6,7,8-tetrahydrofolate + NADH + H(+) = 5-methyluridine(54) in tRNA + (6S)-5,6,7,8-tetrahydrofolate + NAD(+)</text>
        <dbReference type="Rhea" id="RHEA:16873"/>
        <dbReference type="Rhea" id="RHEA-COMP:10167"/>
        <dbReference type="Rhea" id="RHEA-COMP:10193"/>
        <dbReference type="ChEBI" id="CHEBI:15378"/>
        <dbReference type="ChEBI" id="CHEBI:15636"/>
        <dbReference type="ChEBI" id="CHEBI:57453"/>
        <dbReference type="ChEBI" id="CHEBI:57540"/>
        <dbReference type="ChEBI" id="CHEBI:57945"/>
        <dbReference type="ChEBI" id="CHEBI:65315"/>
        <dbReference type="ChEBI" id="CHEBI:74447"/>
        <dbReference type="EC" id="2.1.1.74"/>
    </reaction>
</comment>
<keyword evidence="2 10" id="KW-0963">Cytoplasm</keyword>
<evidence type="ECO:0000256" key="1">
    <source>
        <dbReference type="ARBA" id="ARBA00001974"/>
    </source>
</evidence>
<dbReference type="Gene3D" id="3.50.50.60">
    <property type="entry name" value="FAD/NAD(P)-binding domain"/>
    <property type="match status" value="2"/>
</dbReference>
<gene>
    <name evidence="10" type="primary">trmFO</name>
    <name evidence="12" type="ORF">ENW73_04185</name>
</gene>
<comment type="catalytic activity">
    <reaction evidence="10">
        <text>uridine(54) in tRNA + (6R)-5,10-methylene-5,6,7,8-tetrahydrofolate + NADPH + H(+) = 5-methyluridine(54) in tRNA + (6S)-5,6,7,8-tetrahydrofolate + NADP(+)</text>
        <dbReference type="Rhea" id="RHEA:62372"/>
        <dbReference type="Rhea" id="RHEA-COMP:10167"/>
        <dbReference type="Rhea" id="RHEA-COMP:10193"/>
        <dbReference type="ChEBI" id="CHEBI:15378"/>
        <dbReference type="ChEBI" id="CHEBI:15636"/>
        <dbReference type="ChEBI" id="CHEBI:57453"/>
        <dbReference type="ChEBI" id="CHEBI:57783"/>
        <dbReference type="ChEBI" id="CHEBI:58349"/>
        <dbReference type="ChEBI" id="CHEBI:65315"/>
        <dbReference type="ChEBI" id="CHEBI:74447"/>
        <dbReference type="EC" id="2.1.1.74"/>
    </reaction>
</comment>
<keyword evidence="3 10" id="KW-0489">Methyltransferase</keyword>
<dbReference type="NCBIfam" id="NF003739">
    <property type="entry name" value="PRK05335.1"/>
    <property type="match status" value="1"/>
</dbReference>
<evidence type="ECO:0000256" key="5">
    <source>
        <dbReference type="ARBA" id="ARBA00022679"/>
    </source>
</evidence>
<evidence type="ECO:0000313" key="12">
    <source>
        <dbReference type="EMBL" id="HHS52049.1"/>
    </source>
</evidence>
<keyword evidence="8 10" id="KW-0521">NADP</keyword>
<dbReference type="InterPro" id="IPR002218">
    <property type="entry name" value="MnmG-rel"/>
</dbReference>
<evidence type="ECO:0000256" key="2">
    <source>
        <dbReference type="ARBA" id="ARBA00022490"/>
    </source>
</evidence>
<reference evidence="12" key="1">
    <citation type="journal article" date="2020" name="mSystems">
        <title>Genome- and Community-Level Interaction Insights into Carbon Utilization and Element Cycling Functions of Hydrothermarchaeota in Hydrothermal Sediment.</title>
        <authorList>
            <person name="Zhou Z."/>
            <person name="Liu Y."/>
            <person name="Xu W."/>
            <person name="Pan J."/>
            <person name="Luo Z.H."/>
            <person name="Li M."/>
        </authorList>
    </citation>
    <scope>NUCLEOTIDE SEQUENCE [LARGE SCALE GENOMIC DNA]</scope>
    <source>
        <strain evidence="12">SpSt-876</strain>
    </source>
</reference>
<evidence type="ECO:0000256" key="4">
    <source>
        <dbReference type="ARBA" id="ARBA00022630"/>
    </source>
</evidence>
<dbReference type="EMBL" id="DTLI01000109">
    <property type="protein sequence ID" value="HHS52049.1"/>
    <property type="molecule type" value="Genomic_DNA"/>
</dbReference>
<accession>A0A7C6A9H9</accession>
<sequence>MNTAEITIVGAGLAGSEATYQCAKRGVKVKLFEAKPHYRSPAHRTNYLAELVCSNSLKSDQSTNAHGLLKAELRLLDSLLLRCAEKTKIPGGKALVVNREEFAKTVTEEITQLPNVAIIRQEVTKIPEDGIVIIATGPLTSESLSKELMDFFGEEHLFFYDAISPIVSAQSINYHRTFFGSRYQKDNDYLNCPLTRAEYERFYNELINAEVFPLRDFEEEKFFEGCLPIEEIAKRGKETLVYGPMKPVGLKDPKTGKRPYAVAQLRRENQEGTMYNLVGFQTRLRQKEQERVFRLIPGLENAEFLRYGSVHRNTYINAPKILKPTLQTKKRETLFICGQLCGVEGYVESIATGLWAGINAVRLLSGKDPIVPPNETMLGGLIKYITTPNKNFQPMNANFGLLSATKTQKEEYLDCSIQSLKKLFPGT</sequence>
<keyword evidence="7 10" id="KW-0274">FAD</keyword>
<dbReference type="EC" id="2.1.1.74" evidence="10"/>
<evidence type="ECO:0000256" key="9">
    <source>
        <dbReference type="ARBA" id="ARBA00023027"/>
    </source>
</evidence>
<comment type="similarity">
    <text evidence="10">Belongs to the MnmG family. TrmFO subfamily.</text>
</comment>
<name>A0A7C6A9H9_UNCW3</name>
<evidence type="ECO:0000259" key="11">
    <source>
        <dbReference type="Pfam" id="PF01134"/>
    </source>
</evidence>
<evidence type="ECO:0000256" key="8">
    <source>
        <dbReference type="ARBA" id="ARBA00022857"/>
    </source>
</evidence>
<dbReference type="SUPFAM" id="SSF51905">
    <property type="entry name" value="FAD/NAD(P)-binding domain"/>
    <property type="match status" value="1"/>
</dbReference>
<keyword evidence="6 10" id="KW-0819">tRNA processing</keyword>
<protein>
    <recommendedName>
        <fullName evidence="10">Methylenetetrahydrofolate--tRNA-(uracil-5-)-methyltransferase TrmFO</fullName>
        <ecNumber evidence="10">2.1.1.74</ecNumber>
    </recommendedName>
    <alternativeName>
        <fullName evidence="10">Folate-dependent tRNA (uracil-5-)-methyltransferase</fullName>
    </alternativeName>
    <alternativeName>
        <fullName evidence="10">Folate-dependent tRNA(M-5-U54)-methyltransferase</fullName>
    </alternativeName>
</protein>
<evidence type="ECO:0000256" key="6">
    <source>
        <dbReference type="ARBA" id="ARBA00022694"/>
    </source>
</evidence>
<dbReference type="AlphaFoldDB" id="A0A7C6A9H9"/>
<evidence type="ECO:0000256" key="7">
    <source>
        <dbReference type="ARBA" id="ARBA00022827"/>
    </source>
</evidence>
<dbReference type="PANTHER" id="PTHR11806">
    <property type="entry name" value="GLUCOSE INHIBITED DIVISION PROTEIN A"/>
    <property type="match status" value="1"/>
</dbReference>
<comment type="caution">
    <text evidence="12">The sequence shown here is derived from an EMBL/GenBank/DDBJ whole genome shotgun (WGS) entry which is preliminary data.</text>
</comment>
<feature type="binding site" evidence="10">
    <location>
        <begin position="10"/>
        <end position="15"/>
    </location>
    <ligand>
        <name>FAD</name>
        <dbReference type="ChEBI" id="CHEBI:57692"/>
    </ligand>
</feature>
<keyword evidence="4 10" id="KW-0285">Flavoprotein</keyword>
<feature type="domain" description="MnmG N-terminal" evidence="11">
    <location>
        <begin position="6"/>
        <end position="367"/>
    </location>
</feature>
<dbReference type="InterPro" id="IPR040131">
    <property type="entry name" value="MnmG_N"/>
</dbReference>
<keyword evidence="5 10" id="KW-0808">Transferase</keyword>
<dbReference type="HAMAP" id="MF_01037">
    <property type="entry name" value="TrmFO"/>
    <property type="match status" value="1"/>
</dbReference>
<organism evidence="12">
    <name type="scientific">candidate division WOR-3 bacterium</name>
    <dbReference type="NCBI Taxonomy" id="2052148"/>
    <lineage>
        <taxon>Bacteria</taxon>
        <taxon>Bacteria division WOR-3</taxon>
    </lineage>
</organism>
<comment type="subcellular location">
    <subcellularLocation>
        <location evidence="10">Cytoplasm</location>
    </subcellularLocation>
</comment>
<dbReference type="GO" id="GO:0005829">
    <property type="term" value="C:cytosol"/>
    <property type="evidence" value="ECO:0007669"/>
    <property type="project" value="TreeGrafter"/>
</dbReference>
<proteinExistence type="inferred from homology"/>